<feature type="domain" description="Peptidase S33 tripeptidyl aminopeptidase-like C-terminal" evidence="6">
    <location>
        <begin position="390"/>
        <end position="491"/>
    </location>
</feature>
<name>A0A5C3Q733_9AGAR</name>
<dbReference type="Pfam" id="PF00561">
    <property type="entry name" value="Abhydrolase_1"/>
    <property type="match status" value="1"/>
</dbReference>
<evidence type="ECO:0000256" key="3">
    <source>
        <dbReference type="SAM" id="Phobius"/>
    </source>
</evidence>
<keyword evidence="4" id="KW-0732">Signal</keyword>
<dbReference type="Pfam" id="PF08386">
    <property type="entry name" value="Abhydrolase_4"/>
    <property type="match status" value="1"/>
</dbReference>
<feature type="signal peptide" evidence="4">
    <location>
        <begin position="1"/>
        <end position="20"/>
    </location>
</feature>
<evidence type="ECO:0000313" key="8">
    <source>
        <dbReference type="Proteomes" id="UP000305067"/>
    </source>
</evidence>
<comment type="similarity">
    <text evidence="1">Belongs to the peptidase S33 family.</text>
</comment>
<keyword evidence="3" id="KW-0472">Membrane</keyword>
<keyword evidence="8" id="KW-1185">Reference proteome</keyword>
<evidence type="ECO:0000256" key="2">
    <source>
        <dbReference type="ARBA" id="ARBA00022801"/>
    </source>
</evidence>
<gene>
    <name evidence="7" type="ORF">BDV98DRAFT_534854</name>
</gene>
<dbReference type="GO" id="GO:0016787">
    <property type="term" value="F:hydrolase activity"/>
    <property type="evidence" value="ECO:0007669"/>
    <property type="project" value="UniProtKB-KW"/>
</dbReference>
<dbReference type="EMBL" id="ML178844">
    <property type="protein sequence ID" value="TFK97802.1"/>
    <property type="molecule type" value="Genomic_DNA"/>
</dbReference>
<proteinExistence type="inferred from homology"/>
<feature type="transmembrane region" description="Helical" evidence="3">
    <location>
        <begin position="209"/>
        <end position="227"/>
    </location>
</feature>
<feature type="chain" id="PRO_5022774560" evidence="4">
    <location>
        <begin position="21"/>
        <end position="530"/>
    </location>
</feature>
<keyword evidence="2 7" id="KW-0378">Hydrolase</keyword>
<dbReference type="PANTHER" id="PTHR43248">
    <property type="entry name" value="2-SUCCINYL-6-HYDROXY-2,4-CYCLOHEXADIENE-1-CARBOXYLATE SYNTHASE"/>
    <property type="match status" value="1"/>
</dbReference>
<evidence type="ECO:0000259" key="5">
    <source>
        <dbReference type="Pfam" id="PF00561"/>
    </source>
</evidence>
<evidence type="ECO:0000259" key="6">
    <source>
        <dbReference type="Pfam" id="PF08386"/>
    </source>
</evidence>
<dbReference type="PANTHER" id="PTHR43248:SF25">
    <property type="entry name" value="AB HYDROLASE-1 DOMAIN-CONTAINING PROTEIN-RELATED"/>
    <property type="match status" value="1"/>
</dbReference>
<accession>A0A5C3Q733</accession>
<dbReference type="InterPro" id="IPR000073">
    <property type="entry name" value="AB_hydrolase_1"/>
</dbReference>
<dbReference type="AlphaFoldDB" id="A0A5C3Q733"/>
<evidence type="ECO:0000256" key="1">
    <source>
        <dbReference type="ARBA" id="ARBA00010088"/>
    </source>
</evidence>
<dbReference type="InterPro" id="IPR029058">
    <property type="entry name" value="AB_hydrolase_fold"/>
</dbReference>
<dbReference type="SUPFAM" id="SSF53474">
    <property type="entry name" value="alpha/beta-Hydrolases"/>
    <property type="match status" value="1"/>
</dbReference>
<dbReference type="InterPro" id="IPR013595">
    <property type="entry name" value="Pept_S33_TAP-like_C"/>
</dbReference>
<dbReference type="InterPro" id="IPR051601">
    <property type="entry name" value="Serine_prot/Carboxylest_S33"/>
</dbReference>
<dbReference type="Gene3D" id="3.40.50.1820">
    <property type="entry name" value="alpha/beta hydrolase"/>
    <property type="match status" value="1"/>
</dbReference>
<sequence length="530" mass="57232">MLNVHGLLAALSFGASLSLAQTTEFDWTTITPGSTLKWVRCYDPPFECTRFKVPLDYSNSKSGTAVLALLRLPTSVARNSTAYKGPVLFNPGGPGGSGVDWVLGLGGAIQGVIGTNYDLIGFDPRGVARSTPKIELFASQAEQEYFNLGPNASDMEKISMDTLPARWNKMQELGEVVKKNAGDVITHMTTDNVARDMLKITQVHGREKLLYWGISYGTVIGATYAAMFPNKIERMMLDGNEDVVNAYYPLDWRVHAKDADKALHWFFTECAASPACAVHEPTAAAVKTRVDKILASVAAHPVPVPGGGKLTLVALKSVLLLSTYEPVSFYGPVAAGLRALELGDPAPIYAFVGVNGDGVENAVVCTDAYKVRDTPKELKQYAKEIEPYSKYFSSFVASFRLFCSGWKIHPKNFDGPIGGKTSFPIFFVGNTADSVTPLAAAFTMSKAFPGSQVLTYNISGHTSFAYPSPCVMGHTNAYFQKGVLPPSGTICDDVASVIDYFPSGSEAVTAAEVKEKRRVPVNPRMLWAGL</sequence>
<evidence type="ECO:0000256" key="4">
    <source>
        <dbReference type="SAM" id="SignalP"/>
    </source>
</evidence>
<keyword evidence="3" id="KW-1133">Transmembrane helix</keyword>
<protein>
    <submittedName>
        <fullName evidence="7">Alpha/beta hydrolase fold-domain-containing protein</fullName>
    </submittedName>
</protein>
<evidence type="ECO:0000313" key="7">
    <source>
        <dbReference type="EMBL" id="TFK97802.1"/>
    </source>
</evidence>
<keyword evidence="3" id="KW-0812">Transmembrane</keyword>
<feature type="domain" description="AB hydrolase-1" evidence="5">
    <location>
        <begin position="86"/>
        <end position="275"/>
    </location>
</feature>
<dbReference type="STRING" id="1884261.A0A5C3Q733"/>
<organism evidence="7 8">
    <name type="scientific">Pterulicium gracile</name>
    <dbReference type="NCBI Taxonomy" id="1884261"/>
    <lineage>
        <taxon>Eukaryota</taxon>
        <taxon>Fungi</taxon>
        <taxon>Dikarya</taxon>
        <taxon>Basidiomycota</taxon>
        <taxon>Agaricomycotina</taxon>
        <taxon>Agaricomycetes</taxon>
        <taxon>Agaricomycetidae</taxon>
        <taxon>Agaricales</taxon>
        <taxon>Pleurotineae</taxon>
        <taxon>Pterulaceae</taxon>
        <taxon>Pterulicium</taxon>
    </lineage>
</organism>
<reference evidence="7 8" key="1">
    <citation type="journal article" date="2019" name="Nat. Ecol. Evol.">
        <title>Megaphylogeny resolves global patterns of mushroom evolution.</title>
        <authorList>
            <person name="Varga T."/>
            <person name="Krizsan K."/>
            <person name="Foldi C."/>
            <person name="Dima B."/>
            <person name="Sanchez-Garcia M."/>
            <person name="Sanchez-Ramirez S."/>
            <person name="Szollosi G.J."/>
            <person name="Szarkandi J.G."/>
            <person name="Papp V."/>
            <person name="Albert L."/>
            <person name="Andreopoulos W."/>
            <person name="Angelini C."/>
            <person name="Antonin V."/>
            <person name="Barry K.W."/>
            <person name="Bougher N.L."/>
            <person name="Buchanan P."/>
            <person name="Buyck B."/>
            <person name="Bense V."/>
            <person name="Catcheside P."/>
            <person name="Chovatia M."/>
            <person name="Cooper J."/>
            <person name="Damon W."/>
            <person name="Desjardin D."/>
            <person name="Finy P."/>
            <person name="Geml J."/>
            <person name="Haridas S."/>
            <person name="Hughes K."/>
            <person name="Justo A."/>
            <person name="Karasinski D."/>
            <person name="Kautmanova I."/>
            <person name="Kiss B."/>
            <person name="Kocsube S."/>
            <person name="Kotiranta H."/>
            <person name="LaButti K.M."/>
            <person name="Lechner B.E."/>
            <person name="Liimatainen K."/>
            <person name="Lipzen A."/>
            <person name="Lukacs Z."/>
            <person name="Mihaltcheva S."/>
            <person name="Morgado L.N."/>
            <person name="Niskanen T."/>
            <person name="Noordeloos M.E."/>
            <person name="Ohm R.A."/>
            <person name="Ortiz-Santana B."/>
            <person name="Ovrebo C."/>
            <person name="Racz N."/>
            <person name="Riley R."/>
            <person name="Savchenko A."/>
            <person name="Shiryaev A."/>
            <person name="Soop K."/>
            <person name="Spirin V."/>
            <person name="Szebenyi C."/>
            <person name="Tomsovsky M."/>
            <person name="Tulloss R.E."/>
            <person name="Uehling J."/>
            <person name="Grigoriev I.V."/>
            <person name="Vagvolgyi C."/>
            <person name="Papp T."/>
            <person name="Martin F.M."/>
            <person name="Miettinen O."/>
            <person name="Hibbett D.S."/>
            <person name="Nagy L.G."/>
        </authorList>
    </citation>
    <scope>NUCLEOTIDE SEQUENCE [LARGE SCALE GENOMIC DNA]</scope>
    <source>
        <strain evidence="7 8">CBS 309.79</strain>
    </source>
</reference>
<dbReference type="Proteomes" id="UP000305067">
    <property type="component" value="Unassembled WGS sequence"/>
</dbReference>
<dbReference type="OrthoDB" id="425534at2759"/>